<sequence>MPAATRPTRKRAKPNPPPSPSADSIVTPTPPPYAHDDDDDADFDPKTTSPPPHTPVSGPSKPTRAPRSAPRKSRALDDDPPRLSKGKARATDEDDSFWGKSSDLELFTRTGPLSALDRIGMKTTKSRSLRPLWLQGVYQPPFFGIPTAEITHEVVDEDEGQPEGLEAAPWPKDGLTRTWLSEGAYDRCKVQLIKWWCSQVGWVPHEGVYDRAWWPGKAWGWAENVRRTEWARGARQGDGTTAQAGKPGWPFIQPWLDPHFTLLSPAEAQPYLHDNTPQRTTLRHPTTVMKLTVPELSMRNRLKRSVVPNPPKTPKKARTGEDGDDDDAASGDDDGTAPPESNQEPIDPTNSKFANIANLGFEEKGPICGDVLHVSVGPPDQETPVQIAKGTSRRLDTLGVANDEGHILNVGGHVYALDWVPVPVHLNTGKEYFVVSAATSTAPVTMIGEKQAAAPGSLQIWSVAPDGKDKGKAKLEMIVCHEAGAAFKLAWCPAGHDYAADESRRLGILAGCFADGSVSIFSVPHPDVARSLTKDEPIHIRLEPILRLEHPTQAATSLAWAGGEQLAFGGSAGWLGVYSLGSILRSPTAPTVTPAPSYVVRAHRSAITDLTFVLLPPLTASGQTLPSAPPTTLFSVSLDGWTAHTDLSRCTSTSIERSRTVHYACAFSPFSGGTLVHEHADGSVAHYSLRPEEMLRSRQISHTPSRVLALSASAFHPMLAMGSAHGEVKLANTLRTFRRTQRNHLPVYQQVVDRSTGVLTVRHQLLPEIANQAEGKSWHLAQWHPALAVTSVKWNPNLGRCRLLLSGTASGMVKVDFVKPPFEA</sequence>
<dbReference type="OMA" id="VYQPPFF"/>
<dbReference type="InterPro" id="IPR052416">
    <property type="entry name" value="GTF3C_component"/>
</dbReference>
<feature type="compositionally biased region" description="Acidic residues" evidence="4">
    <location>
        <begin position="322"/>
        <end position="335"/>
    </location>
</feature>
<dbReference type="STRING" id="1365824.V5ESY0"/>
<dbReference type="GO" id="GO:0006383">
    <property type="term" value="P:transcription by RNA polymerase III"/>
    <property type="evidence" value="ECO:0007669"/>
    <property type="project" value="TreeGrafter"/>
</dbReference>
<dbReference type="PANTHER" id="PTHR15052:SF2">
    <property type="entry name" value="GENERAL TRANSCRIPTION FACTOR 3C POLYPEPTIDE 2"/>
    <property type="match status" value="1"/>
</dbReference>
<proteinExistence type="predicted"/>
<evidence type="ECO:0000256" key="2">
    <source>
        <dbReference type="ARBA" id="ARBA00023163"/>
    </source>
</evidence>
<reference evidence="6" key="1">
    <citation type="journal article" date="2013" name="Genome Announc.">
        <title>Draft genome sequence of Pseudozyma brasiliensis sp. nov. strain GHG001, a high producer of endo-1,4-xylanase isolated from an insect pest of sugarcane.</title>
        <authorList>
            <person name="Oliveira J.V.D.C."/>
            <person name="dos Santos R.A.C."/>
            <person name="Borges T.A."/>
            <person name="Riano-Pachon D.M."/>
            <person name="Goldman G.H."/>
        </authorList>
    </citation>
    <scope>NUCLEOTIDE SEQUENCE [LARGE SCALE GENOMIC DNA]</scope>
    <source>
        <strain evidence="6">GHG001</strain>
    </source>
</reference>
<feature type="region of interest" description="Disordered" evidence="4">
    <location>
        <begin position="271"/>
        <end position="351"/>
    </location>
</feature>
<evidence type="ECO:0000256" key="4">
    <source>
        <dbReference type="SAM" id="MobiDB-lite"/>
    </source>
</evidence>
<feature type="compositionally biased region" description="Low complexity" evidence="4">
    <location>
        <begin position="59"/>
        <end position="68"/>
    </location>
</feature>
<evidence type="ECO:0000313" key="6">
    <source>
        <dbReference type="Proteomes" id="UP000019377"/>
    </source>
</evidence>
<dbReference type="GeneID" id="27417886"/>
<keyword evidence="2" id="KW-0804">Transcription</keyword>
<protein>
    <submittedName>
        <fullName evidence="5">Uncharacterized protein</fullName>
    </submittedName>
</protein>
<evidence type="ECO:0000256" key="1">
    <source>
        <dbReference type="ARBA" id="ARBA00004123"/>
    </source>
</evidence>
<dbReference type="RefSeq" id="XP_016293334.1">
    <property type="nucleotide sequence ID" value="XM_016435267.1"/>
</dbReference>
<comment type="subcellular location">
    <subcellularLocation>
        <location evidence="1">Nucleus</location>
    </subcellularLocation>
</comment>
<dbReference type="InterPro" id="IPR036322">
    <property type="entry name" value="WD40_repeat_dom_sf"/>
</dbReference>
<organism evidence="5 6">
    <name type="scientific">Kalmanozyma brasiliensis (strain GHG001)</name>
    <name type="common">Yeast</name>
    <name type="synonym">Pseudozyma brasiliensis</name>
    <dbReference type="NCBI Taxonomy" id="1365824"/>
    <lineage>
        <taxon>Eukaryota</taxon>
        <taxon>Fungi</taxon>
        <taxon>Dikarya</taxon>
        <taxon>Basidiomycota</taxon>
        <taxon>Ustilaginomycotina</taxon>
        <taxon>Ustilaginomycetes</taxon>
        <taxon>Ustilaginales</taxon>
        <taxon>Ustilaginaceae</taxon>
        <taxon>Kalmanozyma</taxon>
    </lineage>
</organism>
<dbReference type="GO" id="GO:0000127">
    <property type="term" value="C:transcription factor TFIIIC complex"/>
    <property type="evidence" value="ECO:0007669"/>
    <property type="project" value="TreeGrafter"/>
</dbReference>
<keyword evidence="6" id="KW-1185">Reference proteome</keyword>
<dbReference type="Gene3D" id="2.130.10.10">
    <property type="entry name" value="YVTN repeat-like/Quinoprotein amine dehydrogenase"/>
    <property type="match status" value="2"/>
</dbReference>
<feature type="compositionally biased region" description="Polar residues" evidence="4">
    <location>
        <begin position="339"/>
        <end position="351"/>
    </location>
</feature>
<accession>V5ESY0</accession>
<dbReference type="EMBL" id="KI545859">
    <property type="protein sequence ID" value="EST08345.1"/>
    <property type="molecule type" value="Genomic_DNA"/>
</dbReference>
<dbReference type="InterPro" id="IPR015943">
    <property type="entry name" value="WD40/YVTN_repeat-like_dom_sf"/>
</dbReference>
<gene>
    <name evidence="5" type="ORF">PSEUBRA_SCAF17g04333</name>
</gene>
<keyword evidence="3" id="KW-0539">Nucleus</keyword>
<evidence type="ECO:0000256" key="3">
    <source>
        <dbReference type="ARBA" id="ARBA00023242"/>
    </source>
</evidence>
<feature type="compositionally biased region" description="Polar residues" evidence="4">
    <location>
        <begin position="275"/>
        <end position="284"/>
    </location>
</feature>
<dbReference type="Proteomes" id="UP000019377">
    <property type="component" value="Unassembled WGS sequence"/>
</dbReference>
<dbReference type="HOGENOM" id="CLU_333687_0_0_1"/>
<evidence type="ECO:0000313" key="5">
    <source>
        <dbReference type="EMBL" id="EST08345.1"/>
    </source>
</evidence>
<dbReference type="GO" id="GO:0005634">
    <property type="term" value="C:nucleus"/>
    <property type="evidence" value="ECO:0007669"/>
    <property type="project" value="UniProtKB-SubCell"/>
</dbReference>
<name>V5ESY0_KALBG</name>
<dbReference type="PANTHER" id="PTHR15052">
    <property type="entry name" value="RNA POLYMERASE III TRANSCRIPTION INITIATION FACTOR COMPLEX SUBUNIT"/>
    <property type="match status" value="1"/>
</dbReference>
<dbReference type="AlphaFoldDB" id="V5ESY0"/>
<dbReference type="eggNOG" id="ENOG502RAA6">
    <property type="taxonomic scope" value="Eukaryota"/>
</dbReference>
<feature type="region of interest" description="Disordered" evidence="4">
    <location>
        <begin position="1"/>
        <end position="99"/>
    </location>
</feature>
<dbReference type="OrthoDB" id="4703at2759"/>
<dbReference type="SUPFAM" id="SSF50978">
    <property type="entry name" value="WD40 repeat-like"/>
    <property type="match status" value="1"/>
</dbReference>